<comment type="caution">
    <text evidence="1">The sequence shown here is derived from an EMBL/GenBank/DDBJ whole genome shotgun (WGS) entry which is preliminary data.</text>
</comment>
<name>A0A2W5N8E8_RHOSU</name>
<dbReference type="AlphaFoldDB" id="A0A2W5N8E8"/>
<proteinExistence type="predicted"/>
<organism evidence="1 2">
    <name type="scientific">Rhodovulum sulfidophilum</name>
    <name type="common">Rhodobacter sulfidophilus</name>
    <dbReference type="NCBI Taxonomy" id="35806"/>
    <lineage>
        <taxon>Bacteria</taxon>
        <taxon>Pseudomonadati</taxon>
        <taxon>Pseudomonadota</taxon>
        <taxon>Alphaproteobacteria</taxon>
        <taxon>Rhodobacterales</taxon>
        <taxon>Paracoccaceae</taxon>
        <taxon>Rhodovulum</taxon>
    </lineage>
</organism>
<evidence type="ECO:0000313" key="2">
    <source>
        <dbReference type="Proteomes" id="UP000249185"/>
    </source>
</evidence>
<gene>
    <name evidence="1" type="ORF">DI556_09675</name>
</gene>
<sequence>MSEEAEDARFEDGVETALRLRAETAEDLAVISALAQDAVGQTSDIAWMPRRRRFTLLVNRFRWEDARAAARQGRPVERTRALLTIDGVLSAKANGIDPKDRDLVLSLLAIGFEPREDGAGTLRLTLAGDGEIALAVECLDVSLRDVTRPYAAPSGKAPRHPED</sequence>
<dbReference type="Proteomes" id="UP000249185">
    <property type="component" value="Unassembled WGS sequence"/>
</dbReference>
<dbReference type="Pfam" id="PF11164">
    <property type="entry name" value="DUF2948"/>
    <property type="match status" value="1"/>
</dbReference>
<protein>
    <submittedName>
        <fullName evidence="1">DUF2948 domain-containing protein</fullName>
    </submittedName>
</protein>
<evidence type="ECO:0000313" key="1">
    <source>
        <dbReference type="EMBL" id="PZQ49731.1"/>
    </source>
</evidence>
<dbReference type="InterPro" id="IPR021335">
    <property type="entry name" value="DUF2948"/>
</dbReference>
<reference evidence="1 2" key="1">
    <citation type="submission" date="2017-08" db="EMBL/GenBank/DDBJ databases">
        <title>Infants hospitalized years apart are colonized by the same room-sourced microbial strains.</title>
        <authorList>
            <person name="Brooks B."/>
            <person name="Olm M.R."/>
            <person name="Firek B.A."/>
            <person name="Baker R."/>
            <person name="Thomas B.C."/>
            <person name="Morowitz M.J."/>
            <person name="Banfield J.F."/>
        </authorList>
    </citation>
    <scope>NUCLEOTIDE SEQUENCE [LARGE SCALE GENOMIC DNA]</scope>
    <source>
        <strain evidence="1">S2_005_002_R2_34</strain>
    </source>
</reference>
<accession>A0A2W5N8E8</accession>
<dbReference type="EMBL" id="QFPW01000006">
    <property type="protein sequence ID" value="PZQ49731.1"/>
    <property type="molecule type" value="Genomic_DNA"/>
</dbReference>